<comment type="caution">
    <text evidence="1">The sequence shown here is derived from an EMBL/GenBank/DDBJ whole genome shotgun (WGS) entry which is preliminary data.</text>
</comment>
<name>A0AAN7UFI5_9PEZI</name>
<dbReference type="Proteomes" id="UP001305414">
    <property type="component" value="Unassembled WGS sequence"/>
</dbReference>
<accession>A0AAN7UFI5</accession>
<protein>
    <submittedName>
        <fullName evidence="1">Uncharacterized protein</fullName>
    </submittedName>
</protein>
<evidence type="ECO:0000313" key="1">
    <source>
        <dbReference type="EMBL" id="KAK5628014.1"/>
    </source>
</evidence>
<proteinExistence type="predicted"/>
<organism evidence="1 2">
    <name type="scientific">Xylaria bambusicola</name>
    <dbReference type="NCBI Taxonomy" id="326684"/>
    <lineage>
        <taxon>Eukaryota</taxon>
        <taxon>Fungi</taxon>
        <taxon>Dikarya</taxon>
        <taxon>Ascomycota</taxon>
        <taxon>Pezizomycotina</taxon>
        <taxon>Sordariomycetes</taxon>
        <taxon>Xylariomycetidae</taxon>
        <taxon>Xylariales</taxon>
        <taxon>Xylariaceae</taxon>
        <taxon>Xylaria</taxon>
    </lineage>
</organism>
<keyword evidence="2" id="KW-1185">Reference proteome</keyword>
<evidence type="ECO:0000313" key="2">
    <source>
        <dbReference type="Proteomes" id="UP001305414"/>
    </source>
</evidence>
<reference evidence="1 2" key="1">
    <citation type="submission" date="2023-10" db="EMBL/GenBank/DDBJ databases">
        <title>Draft genome sequence of Xylaria bambusicola isolate GMP-LS, the root and basal stem rot pathogen of sugarcane in Indonesia.</title>
        <authorList>
            <person name="Selvaraj P."/>
            <person name="Muralishankar V."/>
            <person name="Muruganantham S."/>
            <person name="Sp S."/>
            <person name="Haryani S."/>
            <person name="Lau K.J.X."/>
            <person name="Naqvi N.I."/>
        </authorList>
    </citation>
    <scope>NUCLEOTIDE SEQUENCE [LARGE SCALE GENOMIC DNA]</scope>
    <source>
        <strain evidence="1">GMP-LS</strain>
    </source>
</reference>
<gene>
    <name evidence="1" type="ORF">RRF57_003729</name>
</gene>
<dbReference type="AlphaFoldDB" id="A0AAN7UFI5"/>
<dbReference type="EMBL" id="JAWHQM010000006">
    <property type="protein sequence ID" value="KAK5628014.1"/>
    <property type="molecule type" value="Genomic_DNA"/>
</dbReference>
<sequence length="236" mass="26667">MMAEALSLASSIVQFVDFANKLVTKANALYKSAHQASTGSLVLQEVANDLTRLSNAVITSDSLMGCMQFKGQKTKWKSFLLAMKEICNEETVAAITSSMSRLQMQMTLHFQFQIGLSLSGDTHTTKHEQSLTTQQFQRNQEAAVRPSGGFQHYRHLQQELIDGLTYNDTIKTMRQRVDSFPDTLEEFFQHMLDSIPKVYRPHAARIFQISTSYDLPLPMILYSFLEDINDDASLIA</sequence>